<feature type="transmembrane region" description="Helical" evidence="7">
    <location>
        <begin position="262"/>
        <end position="279"/>
    </location>
</feature>
<evidence type="ECO:0000256" key="7">
    <source>
        <dbReference type="SAM" id="Phobius"/>
    </source>
</evidence>
<gene>
    <name evidence="9" type="ORF">Mrose_02788</name>
</gene>
<keyword evidence="3" id="KW-1003">Cell membrane</keyword>
<feature type="transmembrane region" description="Helical" evidence="7">
    <location>
        <begin position="350"/>
        <end position="374"/>
    </location>
</feature>
<dbReference type="EMBL" id="QWLA01000063">
    <property type="protein sequence ID" value="RIH84112.1"/>
    <property type="molecule type" value="Genomic_DNA"/>
</dbReference>
<dbReference type="SUPFAM" id="SSF103473">
    <property type="entry name" value="MFS general substrate transporter"/>
    <property type="match status" value="1"/>
</dbReference>
<evidence type="ECO:0000313" key="9">
    <source>
        <dbReference type="EMBL" id="RIH84112.1"/>
    </source>
</evidence>
<dbReference type="InterPro" id="IPR036259">
    <property type="entry name" value="MFS_trans_sf"/>
</dbReference>
<dbReference type="Proteomes" id="UP000265341">
    <property type="component" value="Unassembled WGS sequence"/>
</dbReference>
<feature type="domain" description="Major facilitator superfamily (MFS) profile" evidence="8">
    <location>
        <begin position="1"/>
        <end position="163"/>
    </location>
</feature>
<reference evidence="9 10" key="1">
    <citation type="submission" date="2018-08" db="EMBL/GenBank/DDBJ databases">
        <title>Meiothermus roseus NBRC 110900 genome sequencing project.</title>
        <authorList>
            <person name="Da Costa M.S."/>
            <person name="Albuquerque L."/>
            <person name="Raposo P."/>
            <person name="Froufe H.J.C."/>
            <person name="Barroso C.S."/>
            <person name="Egas C."/>
        </authorList>
    </citation>
    <scope>NUCLEOTIDE SEQUENCE [LARGE SCALE GENOMIC DNA]</scope>
    <source>
        <strain evidence="9 10">NBRC 110900</strain>
    </source>
</reference>
<dbReference type="AlphaFoldDB" id="A0A399ENR5"/>
<dbReference type="InterPro" id="IPR020846">
    <property type="entry name" value="MFS_dom"/>
</dbReference>
<feature type="transmembrane region" description="Helical" evidence="7">
    <location>
        <begin position="74"/>
        <end position="97"/>
    </location>
</feature>
<proteinExistence type="predicted"/>
<feature type="domain" description="Major facilitator superfamily (MFS) profile" evidence="8">
    <location>
        <begin position="191"/>
        <end position="397"/>
    </location>
</feature>
<dbReference type="GO" id="GO:0005886">
    <property type="term" value="C:plasma membrane"/>
    <property type="evidence" value="ECO:0007669"/>
    <property type="project" value="UniProtKB-SubCell"/>
</dbReference>
<feature type="transmembrane region" description="Helical" evidence="7">
    <location>
        <begin position="323"/>
        <end position="344"/>
    </location>
</feature>
<dbReference type="Gene3D" id="1.20.1250.20">
    <property type="entry name" value="MFS general substrate transporter like domains"/>
    <property type="match status" value="1"/>
</dbReference>
<feature type="transmembrane region" description="Helical" evidence="7">
    <location>
        <begin position="16"/>
        <end position="40"/>
    </location>
</feature>
<feature type="transmembrane region" description="Helical" evidence="7">
    <location>
        <begin position="138"/>
        <end position="159"/>
    </location>
</feature>
<dbReference type="Pfam" id="PF07690">
    <property type="entry name" value="MFS_1"/>
    <property type="match status" value="2"/>
</dbReference>
<keyword evidence="2" id="KW-0813">Transport</keyword>
<keyword evidence="6 7" id="KW-0472">Membrane</keyword>
<sequence>MTLLLWVFAESGQSGLAIAAITVAETVPYLLLSPLAGVFVDRFNRRAILVGADLARALLSLALVYAVVSHSLWLVYPVILLATLFSAVAEVAAGTVLPRVVEDRQLEQGNGLLVIGQQAALIAGPALGAVLYTTVGPGVAFVADAATFLLSALLIGLALPPHRLQPTESGTPSRGRSSLWGDIRAGLRYLLGARLILANFAITSTTALAAGINGTVMIFFITRTLGHNAPDLAWLAATNGVAQMLVGGYVVWLAHRARLERLLAASLGLMALGATLVAAAWSLPVLVLGVILTSLGNAPFNIARDTLDQRYVPLSYLGRVRSAVDMSTTALFLAASSLSGYLVPLLEPRALLSASATISVIVALAGWLVLVPLLKRASPPSEGSVAAQGQEDHVRQP</sequence>
<dbReference type="CDD" id="cd06173">
    <property type="entry name" value="MFS_MefA_like"/>
    <property type="match status" value="1"/>
</dbReference>
<dbReference type="GO" id="GO:0022857">
    <property type="term" value="F:transmembrane transporter activity"/>
    <property type="evidence" value="ECO:0007669"/>
    <property type="project" value="InterPro"/>
</dbReference>
<feature type="transmembrane region" description="Helical" evidence="7">
    <location>
        <begin position="196"/>
        <end position="221"/>
    </location>
</feature>
<keyword evidence="10" id="KW-1185">Reference proteome</keyword>
<keyword evidence="5 7" id="KW-1133">Transmembrane helix</keyword>
<evidence type="ECO:0000256" key="4">
    <source>
        <dbReference type="ARBA" id="ARBA00022692"/>
    </source>
</evidence>
<protein>
    <submittedName>
        <fullName evidence="9">H+ Antiporter protein</fullName>
    </submittedName>
</protein>
<accession>A0A399ENR5</accession>
<evidence type="ECO:0000256" key="1">
    <source>
        <dbReference type="ARBA" id="ARBA00004651"/>
    </source>
</evidence>
<name>A0A399ENR5_9DEIN</name>
<evidence type="ECO:0000256" key="3">
    <source>
        <dbReference type="ARBA" id="ARBA00022475"/>
    </source>
</evidence>
<comment type="subcellular location">
    <subcellularLocation>
        <location evidence="1">Cell membrane</location>
        <topology evidence="1">Multi-pass membrane protein</topology>
    </subcellularLocation>
</comment>
<dbReference type="InterPro" id="IPR011701">
    <property type="entry name" value="MFS"/>
</dbReference>
<keyword evidence="4 7" id="KW-0812">Transmembrane</keyword>
<feature type="transmembrane region" description="Helical" evidence="7">
    <location>
        <begin position="233"/>
        <end position="255"/>
    </location>
</feature>
<evidence type="ECO:0000256" key="6">
    <source>
        <dbReference type="ARBA" id="ARBA00023136"/>
    </source>
</evidence>
<dbReference type="PROSITE" id="PS50850">
    <property type="entry name" value="MFS"/>
    <property type="match status" value="2"/>
</dbReference>
<feature type="transmembrane region" description="Helical" evidence="7">
    <location>
        <begin position="47"/>
        <end position="68"/>
    </location>
</feature>
<dbReference type="PANTHER" id="PTHR43266">
    <property type="entry name" value="MACROLIDE-EFFLUX PROTEIN"/>
    <property type="match status" value="1"/>
</dbReference>
<organism evidence="9 10">
    <name type="scientific">Calidithermus roseus</name>
    <dbReference type="NCBI Taxonomy" id="1644118"/>
    <lineage>
        <taxon>Bacteria</taxon>
        <taxon>Thermotogati</taxon>
        <taxon>Deinococcota</taxon>
        <taxon>Deinococci</taxon>
        <taxon>Thermales</taxon>
        <taxon>Thermaceae</taxon>
        <taxon>Calidithermus</taxon>
    </lineage>
</organism>
<dbReference type="PANTHER" id="PTHR43266:SF2">
    <property type="entry name" value="MAJOR FACILITATOR SUPERFAMILY (MFS) PROFILE DOMAIN-CONTAINING PROTEIN"/>
    <property type="match status" value="1"/>
</dbReference>
<evidence type="ECO:0000256" key="2">
    <source>
        <dbReference type="ARBA" id="ARBA00022448"/>
    </source>
</evidence>
<evidence type="ECO:0000259" key="8">
    <source>
        <dbReference type="PROSITE" id="PS50850"/>
    </source>
</evidence>
<evidence type="ECO:0000256" key="5">
    <source>
        <dbReference type="ARBA" id="ARBA00022989"/>
    </source>
</evidence>
<comment type="caution">
    <text evidence="9">The sequence shown here is derived from an EMBL/GenBank/DDBJ whole genome shotgun (WGS) entry which is preliminary data.</text>
</comment>
<evidence type="ECO:0000313" key="10">
    <source>
        <dbReference type="Proteomes" id="UP000265341"/>
    </source>
</evidence>
<feature type="transmembrane region" description="Helical" evidence="7">
    <location>
        <begin position="109"/>
        <end position="132"/>
    </location>
</feature>